<keyword evidence="7" id="KW-1133">Transmembrane helix</keyword>
<keyword evidence="2" id="KW-0808">Transferase</keyword>
<dbReference type="Gene3D" id="3.30.200.20">
    <property type="entry name" value="Phosphorylase Kinase, domain 1"/>
    <property type="match status" value="1"/>
</dbReference>
<feature type="compositionally biased region" description="Basic and acidic residues" evidence="6">
    <location>
        <begin position="623"/>
        <end position="633"/>
    </location>
</feature>
<feature type="compositionally biased region" description="Polar residues" evidence="6">
    <location>
        <begin position="379"/>
        <end position="390"/>
    </location>
</feature>
<feature type="compositionally biased region" description="Polar residues" evidence="6">
    <location>
        <begin position="358"/>
        <end position="367"/>
    </location>
</feature>
<feature type="domain" description="Protein kinase" evidence="8">
    <location>
        <begin position="897"/>
        <end position="1224"/>
    </location>
</feature>
<feature type="compositionally biased region" description="Low complexity" evidence="6">
    <location>
        <begin position="430"/>
        <end position="443"/>
    </location>
</feature>
<feature type="compositionally biased region" description="Basic and acidic residues" evidence="6">
    <location>
        <begin position="869"/>
        <end position="889"/>
    </location>
</feature>
<feature type="compositionally biased region" description="Polar residues" evidence="6">
    <location>
        <begin position="606"/>
        <end position="621"/>
    </location>
</feature>
<keyword evidence="3" id="KW-0547">Nucleotide-binding</keyword>
<sequence length="1229" mass="134505">MPDALCSGFLCEAYGLILQYSDAYYNFFFNNNIPDIAVVTPIPATRTFPSAPTYPSGITSDLTIYATVIVTLFISISSSLYILCAHAQSGQDTSRRSRHNSSSTSLSRSTMLLILFGVIIIIFASLTLNSTAVTSLLYTLLATNPLEFISSIIEYYVSVWRSATKLPYLRWLPPIIRFLDDCTRLHGAYLQIMVILGYLGLLDHRKDTDVRTLKTLPTPGHGLKKAKRHVSVQVQVDATTAREALHGLKAKEGANQSTSVADGLSSHNIVSVPSTSQPTPQTDVASDPSPKVPPEDVSSVKDTAQADDPLLQSSVNRASQFEEPFPDNEHRSDVEVESSEGLTTPTPSRGPDTAVTVRPTSSTTTISAIEVPINVLPPNDNSNNPETGSSEVAAHSEYLPMQSLSPLGTISGSVSLLSQVDLDSSDEESINSSADSSSATLNDPEPTIYAKDNQQAHIRELDDELDADFERSLNINYDDPNALGVEFQDENIPPPFAPFDSPRHSEHAASANTSPAVVLARDPQGVIGSGNVSVLGPPPGIPHPVRGAYGPPPGIFTPPNLHNAVAPTGEYLYPTLGVFGPQYAGGYPLGNGTLPIPAIQHVQNQVPPSVDLATSSSPQSEQADERDYPERGADFSSQAPDTFPSAGLPHPNSNLPTVSSNDYEEDEEEADELTLENDYPDIEEGPLASHGSSTSFISEDQDTQQMDGSEADDFADNDEDPILSNRADDTDQNQHGEISPATTNNNAANAIITTHVPPSLSPSPLMLPQTFHFSVVPNGVAKNPFAFGVSSGPQVNEASTSTGQSVAKGKNVQPPVNLVDVGNNGPAGSGFNFSFAQNDYPDGPKGLFGFGQPVPQAPRLIKKLKTPRVKREQDEAEVERREESEPKRMRQVEAGEYERLELMNSGTCADVFKARDVITGKVVALKCFHDTPAARYSGEVEVHWHKRLKELNRGGSQFIPEFIAAVDDGIHIQIFMELLGPDLSVLINKLRKKKVYLNLEDIRKIAHHCVQELAFRLMSSTVFHQNHIIHCDIKPENIAFVARDLAYHEMYESTTEDGETRQYVLLRSTDLYIFDFNMMCEEFSGSSRQNGTLDLNPPEVHFGLESSYPRDPWSLGATLCELFHLSPPFSLELDNCQPEVVNFTMLKFMESVLGAFPKDLLPEWQADEYEKFEFTPDAALVERGEELQEFLNSGTEFSDFLSRLLTMDPEERMTMSQALEHPWIKDLTQ</sequence>
<dbReference type="InterPro" id="IPR051175">
    <property type="entry name" value="CLK_kinases"/>
</dbReference>
<dbReference type="PANTHER" id="PTHR45646">
    <property type="entry name" value="SERINE/THREONINE-PROTEIN KINASE DOA-RELATED"/>
    <property type="match status" value="1"/>
</dbReference>
<feature type="region of interest" description="Disordered" evidence="6">
    <location>
        <begin position="425"/>
        <end position="447"/>
    </location>
</feature>
<evidence type="ECO:0000313" key="9">
    <source>
        <dbReference type="EMBL" id="CAL1714381.1"/>
    </source>
</evidence>
<keyword evidence="7" id="KW-0472">Membrane</keyword>
<dbReference type="SMART" id="SM00220">
    <property type="entry name" value="S_TKc"/>
    <property type="match status" value="1"/>
</dbReference>
<dbReference type="EMBL" id="OZ037951">
    <property type="protein sequence ID" value="CAL1714381.1"/>
    <property type="molecule type" value="Genomic_DNA"/>
</dbReference>
<feature type="compositionally biased region" description="Acidic residues" evidence="6">
    <location>
        <begin position="662"/>
        <end position="684"/>
    </location>
</feature>
<name>A0ABP1E2T9_9APHY</name>
<dbReference type="Gene3D" id="1.10.510.10">
    <property type="entry name" value="Transferase(Phosphotransferase) domain 1"/>
    <property type="match status" value="1"/>
</dbReference>
<reference evidence="10" key="1">
    <citation type="submission" date="2024-04" db="EMBL/GenBank/DDBJ databases">
        <authorList>
            <person name="Shaw F."/>
            <person name="Minotto A."/>
        </authorList>
    </citation>
    <scope>NUCLEOTIDE SEQUENCE [LARGE SCALE GENOMIC DNA]</scope>
</reference>
<keyword evidence="7" id="KW-0812">Transmembrane</keyword>
<feature type="region of interest" description="Disordered" evidence="6">
    <location>
        <begin position="606"/>
        <end position="745"/>
    </location>
</feature>
<protein>
    <recommendedName>
        <fullName evidence="8">Protein kinase domain-containing protein</fullName>
    </recommendedName>
</protein>
<evidence type="ECO:0000256" key="3">
    <source>
        <dbReference type="ARBA" id="ARBA00022741"/>
    </source>
</evidence>
<dbReference type="Proteomes" id="UP001497453">
    <property type="component" value="Chromosome 8"/>
</dbReference>
<evidence type="ECO:0000256" key="6">
    <source>
        <dbReference type="SAM" id="MobiDB-lite"/>
    </source>
</evidence>
<evidence type="ECO:0000259" key="8">
    <source>
        <dbReference type="PROSITE" id="PS50011"/>
    </source>
</evidence>
<evidence type="ECO:0000256" key="5">
    <source>
        <dbReference type="ARBA" id="ARBA00022840"/>
    </source>
</evidence>
<gene>
    <name evidence="9" type="ORF">GFSPODELE1_LOCUS9747</name>
</gene>
<dbReference type="InterPro" id="IPR000719">
    <property type="entry name" value="Prot_kinase_dom"/>
</dbReference>
<feature type="transmembrane region" description="Helical" evidence="7">
    <location>
        <begin position="105"/>
        <end position="126"/>
    </location>
</feature>
<organism evidence="9 10">
    <name type="scientific">Somion occarium</name>
    <dbReference type="NCBI Taxonomy" id="3059160"/>
    <lineage>
        <taxon>Eukaryota</taxon>
        <taxon>Fungi</taxon>
        <taxon>Dikarya</taxon>
        <taxon>Basidiomycota</taxon>
        <taxon>Agaricomycotina</taxon>
        <taxon>Agaricomycetes</taxon>
        <taxon>Polyporales</taxon>
        <taxon>Cerrenaceae</taxon>
        <taxon>Somion</taxon>
    </lineage>
</organism>
<feature type="region of interest" description="Disordered" evidence="6">
    <location>
        <begin position="866"/>
        <end position="889"/>
    </location>
</feature>
<dbReference type="Pfam" id="PF00069">
    <property type="entry name" value="Pkinase"/>
    <property type="match status" value="1"/>
</dbReference>
<feature type="compositionally biased region" description="Acidic residues" evidence="6">
    <location>
        <begin position="709"/>
        <end position="721"/>
    </location>
</feature>
<evidence type="ECO:0000256" key="1">
    <source>
        <dbReference type="ARBA" id="ARBA00022527"/>
    </source>
</evidence>
<keyword evidence="4" id="KW-0418">Kinase</keyword>
<dbReference type="InterPro" id="IPR011009">
    <property type="entry name" value="Kinase-like_dom_sf"/>
</dbReference>
<evidence type="ECO:0000256" key="7">
    <source>
        <dbReference type="SAM" id="Phobius"/>
    </source>
</evidence>
<keyword evidence="5" id="KW-0067">ATP-binding</keyword>
<feature type="transmembrane region" description="Helical" evidence="7">
    <location>
        <begin position="62"/>
        <end position="84"/>
    </location>
</feature>
<feature type="region of interest" description="Disordered" evidence="6">
    <location>
        <begin position="268"/>
        <end position="390"/>
    </location>
</feature>
<feature type="compositionally biased region" description="Polar residues" evidence="6">
    <location>
        <begin position="651"/>
        <end position="660"/>
    </location>
</feature>
<feature type="compositionally biased region" description="Polar residues" evidence="6">
    <location>
        <begin position="268"/>
        <end position="284"/>
    </location>
</feature>
<evidence type="ECO:0000256" key="2">
    <source>
        <dbReference type="ARBA" id="ARBA00022679"/>
    </source>
</evidence>
<dbReference type="PROSITE" id="PS50011">
    <property type="entry name" value="PROTEIN_KINASE_DOM"/>
    <property type="match status" value="1"/>
</dbReference>
<evidence type="ECO:0000256" key="4">
    <source>
        <dbReference type="ARBA" id="ARBA00022777"/>
    </source>
</evidence>
<keyword evidence="10" id="KW-1185">Reference proteome</keyword>
<keyword evidence="1" id="KW-0723">Serine/threonine-protein kinase</keyword>
<proteinExistence type="predicted"/>
<accession>A0ABP1E2T9</accession>
<dbReference type="SUPFAM" id="SSF56112">
    <property type="entry name" value="Protein kinase-like (PK-like)"/>
    <property type="match status" value="1"/>
</dbReference>
<dbReference type="PANTHER" id="PTHR45646:SF11">
    <property type="entry name" value="SERINE_THREONINE-PROTEIN KINASE DOA"/>
    <property type="match status" value="1"/>
</dbReference>
<feature type="compositionally biased region" description="Polar residues" evidence="6">
    <location>
        <begin position="690"/>
        <end position="707"/>
    </location>
</feature>
<evidence type="ECO:0000313" key="10">
    <source>
        <dbReference type="Proteomes" id="UP001497453"/>
    </source>
</evidence>